<proteinExistence type="predicted"/>
<feature type="signal peptide" evidence="2">
    <location>
        <begin position="1"/>
        <end position="15"/>
    </location>
</feature>
<dbReference type="EMBL" id="MU801975">
    <property type="protein sequence ID" value="KAJ3984928.1"/>
    <property type="molecule type" value="Genomic_DNA"/>
</dbReference>
<evidence type="ECO:0000256" key="2">
    <source>
        <dbReference type="SAM" id="SignalP"/>
    </source>
</evidence>
<evidence type="ECO:0000313" key="4">
    <source>
        <dbReference type="Proteomes" id="UP001163850"/>
    </source>
</evidence>
<sequence length="155" mass="17487">MFLLLLFLHTSAICGQSETSSCRWLCPCCHSHRSKFDEDPIMNNAELDAMVERQLYEQRAAWDAANPRSKGLRHPYAPQIPAPATLPSEKDITLEPKGTTLMPSRFLNHNTPLSIPEPMHTQPASYSTMGEDLGPERSFGILFPSFIILRDMDSR</sequence>
<feature type="chain" id="PRO_5041414993" evidence="2">
    <location>
        <begin position="16"/>
        <end position="155"/>
    </location>
</feature>
<dbReference type="AlphaFoldDB" id="A0AA38Q021"/>
<evidence type="ECO:0000313" key="3">
    <source>
        <dbReference type="EMBL" id="KAJ3984928.1"/>
    </source>
</evidence>
<evidence type="ECO:0000256" key="1">
    <source>
        <dbReference type="SAM" id="MobiDB-lite"/>
    </source>
</evidence>
<reference evidence="3" key="1">
    <citation type="submission" date="2022-08" db="EMBL/GenBank/DDBJ databases">
        <authorList>
            <consortium name="DOE Joint Genome Institute"/>
            <person name="Min B."/>
            <person name="Riley R."/>
            <person name="Sierra-Patev S."/>
            <person name="Naranjo-Ortiz M."/>
            <person name="Looney B."/>
            <person name="Konkel Z."/>
            <person name="Slot J.C."/>
            <person name="Sakamoto Y."/>
            <person name="Steenwyk J.L."/>
            <person name="Rokas A."/>
            <person name="Carro J."/>
            <person name="Camarero S."/>
            <person name="Ferreira P."/>
            <person name="Molpeceres G."/>
            <person name="Ruiz-Duenas F.J."/>
            <person name="Serrano A."/>
            <person name="Henrissat B."/>
            <person name="Drula E."/>
            <person name="Hughes K.W."/>
            <person name="Mata J.L."/>
            <person name="Ishikawa N.K."/>
            <person name="Vargas-Isla R."/>
            <person name="Ushijima S."/>
            <person name="Smith C.A."/>
            <person name="Ahrendt S."/>
            <person name="Andreopoulos W."/>
            <person name="He G."/>
            <person name="Labutti K."/>
            <person name="Lipzen A."/>
            <person name="Ng V."/>
            <person name="Sandor L."/>
            <person name="Barry K."/>
            <person name="Martinez A.T."/>
            <person name="Xiao Y."/>
            <person name="Gibbons J.G."/>
            <person name="Terashima K."/>
            <person name="Hibbett D.S."/>
            <person name="Grigoriev I.V."/>
        </authorList>
    </citation>
    <scope>NUCLEOTIDE SEQUENCE</scope>
    <source>
        <strain evidence="3">TFB7829</strain>
    </source>
</reference>
<feature type="region of interest" description="Disordered" evidence="1">
    <location>
        <begin position="67"/>
        <end position="90"/>
    </location>
</feature>
<gene>
    <name evidence="3" type="ORF">F5890DRAFT_1228771</name>
</gene>
<organism evidence="3 4">
    <name type="scientific">Lentinula detonsa</name>
    <dbReference type="NCBI Taxonomy" id="2804962"/>
    <lineage>
        <taxon>Eukaryota</taxon>
        <taxon>Fungi</taxon>
        <taxon>Dikarya</taxon>
        <taxon>Basidiomycota</taxon>
        <taxon>Agaricomycotina</taxon>
        <taxon>Agaricomycetes</taxon>
        <taxon>Agaricomycetidae</taxon>
        <taxon>Agaricales</taxon>
        <taxon>Marasmiineae</taxon>
        <taxon>Omphalotaceae</taxon>
        <taxon>Lentinula</taxon>
    </lineage>
</organism>
<keyword evidence="2" id="KW-0732">Signal</keyword>
<accession>A0AA38Q021</accession>
<comment type="caution">
    <text evidence="3">The sequence shown here is derived from an EMBL/GenBank/DDBJ whole genome shotgun (WGS) entry which is preliminary data.</text>
</comment>
<protein>
    <submittedName>
        <fullName evidence="3">Uncharacterized protein</fullName>
    </submittedName>
</protein>
<name>A0AA38Q021_9AGAR</name>
<dbReference type="Proteomes" id="UP001163850">
    <property type="component" value="Unassembled WGS sequence"/>
</dbReference>